<dbReference type="EnsemblPlants" id="TuG1812G0400003219.01.T01">
    <property type="protein sequence ID" value="TuG1812G0400003219.01.T01.cds346531"/>
    <property type="gene ID" value="TuG1812G0400003219.01"/>
</dbReference>
<proteinExistence type="predicted"/>
<reference evidence="2" key="1">
    <citation type="journal article" date="2013" name="Nature">
        <title>Draft genome of the wheat A-genome progenitor Triticum urartu.</title>
        <authorList>
            <person name="Ling H.Q."/>
            <person name="Zhao S."/>
            <person name="Liu D."/>
            <person name="Wang J."/>
            <person name="Sun H."/>
            <person name="Zhang C."/>
            <person name="Fan H."/>
            <person name="Li D."/>
            <person name="Dong L."/>
            <person name="Tao Y."/>
            <person name="Gao C."/>
            <person name="Wu H."/>
            <person name="Li Y."/>
            <person name="Cui Y."/>
            <person name="Guo X."/>
            <person name="Zheng S."/>
            <person name="Wang B."/>
            <person name="Yu K."/>
            <person name="Liang Q."/>
            <person name="Yang W."/>
            <person name="Lou X."/>
            <person name="Chen J."/>
            <person name="Feng M."/>
            <person name="Jian J."/>
            <person name="Zhang X."/>
            <person name="Luo G."/>
            <person name="Jiang Y."/>
            <person name="Liu J."/>
            <person name="Wang Z."/>
            <person name="Sha Y."/>
            <person name="Zhang B."/>
            <person name="Wu H."/>
            <person name="Tang D."/>
            <person name="Shen Q."/>
            <person name="Xue P."/>
            <person name="Zou S."/>
            <person name="Wang X."/>
            <person name="Liu X."/>
            <person name="Wang F."/>
            <person name="Yang Y."/>
            <person name="An X."/>
            <person name="Dong Z."/>
            <person name="Zhang K."/>
            <person name="Zhang X."/>
            <person name="Luo M.C."/>
            <person name="Dvorak J."/>
            <person name="Tong Y."/>
            <person name="Wang J."/>
            <person name="Yang H."/>
            <person name="Li Z."/>
            <person name="Wang D."/>
            <person name="Zhang A."/>
            <person name="Wang J."/>
        </authorList>
    </citation>
    <scope>NUCLEOTIDE SEQUENCE</scope>
    <source>
        <strain evidence="2">cv. G1812</strain>
    </source>
</reference>
<accession>A0A8R7UBH2</accession>
<organism evidence="1 2">
    <name type="scientific">Triticum urartu</name>
    <name type="common">Red wild einkorn</name>
    <name type="synonym">Crithodium urartu</name>
    <dbReference type="NCBI Taxonomy" id="4572"/>
    <lineage>
        <taxon>Eukaryota</taxon>
        <taxon>Viridiplantae</taxon>
        <taxon>Streptophyta</taxon>
        <taxon>Embryophyta</taxon>
        <taxon>Tracheophyta</taxon>
        <taxon>Spermatophyta</taxon>
        <taxon>Magnoliopsida</taxon>
        <taxon>Liliopsida</taxon>
        <taxon>Poales</taxon>
        <taxon>Poaceae</taxon>
        <taxon>BOP clade</taxon>
        <taxon>Pooideae</taxon>
        <taxon>Triticodae</taxon>
        <taxon>Triticeae</taxon>
        <taxon>Triticinae</taxon>
        <taxon>Triticum</taxon>
    </lineage>
</organism>
<sequence length="25" mass="2992">MLTYTRPKILKSTKYLCHLLKIIIT</sequence>
<dbReference type="AlphaFoldDB" id="A0A8R7UBH2"/>
<dbReference type="Gramene" id="TuG1812G0400003219.01.T01">
    <property type="protein sequence ID" value="TuG1812G0400003219.01.T01.cds346531"/>
    <property type="gene ID" value="TuG1812G0400003219.01"/>
</dbReference>
<reference evidence="1" key="3">
    <citation type="submission" date="2022-06" db="UniProtKB">
        <authorList>
            <consortium name="EnsemblPlants"/>
        </authorList>
    </citation>
    <scope>IDENTIFICATION</scope>
</reference>
<reference evidence="1" key="2">
    <citation type="submission" date="2018-03" db="EMBL/GenBank/DDBJ databases">
        <title>The Triticum urartu genome reveals the dynamic nature of wheat genome evolution.</title>
        <authorList>
            <person name="Ling H."/>
            <person name="Ma B."/>
            <person name="Shi X."/>
            <person name="Liu H."/>
            <person name="Dong L."/>
            <person name="Sun H."/>
            <person name="Cao Y."/>
            <person name="Gao Q."/>
            <person name="Zheng S."/>
            <person name="Li Y."/>
            <person name="Yu Y."/>
            <person name="Du H."/>
            <person name="Qi M."/>
            <person name="Li Y."/>
            <person name="Yu H."/>
            <person name="Cui Y."/>
            <person name="Wang N."/>
            <person name="Chen C."/>
            <person name="Wu H."/>
            <person name="Zhao Y."/>
            <person name="Zhang J."/>
            <person name="Li Y."/>
            <person name="Zhou W."/>
            <person name="Zhang B."/>
            <person name="Hu W."/>
            <person name="Eijk M."/>
            <person name="Tang J."/>
            <person name="Witsenboer H."/>
            <person name="Zhao S."/>
            <person name="Li Z."/>
            <person name="Zhang A."/>
            <person name="Wang D."/>
            <person name="Liang C."/>
        </authorList>
    </citation>
    <scope>NUCLEOTIDE SEQUENCE [LARGE SCALE GENOMIC DNA]</scope>
    <source>
        <strain evidence="1">cv. G1812</strain>
    </source>
</reference>
<protein>
    <submittedName>
        <fullName evidence="1">Uncharacterized protein</fullName>
    </submittedName>
</protein>
<evidence type="ECO:0000313" key="1">
    <source>
        <dbReference type="EnsemblPlants" id="TuG1812G0400003219.01.T01.cds346531"/>
    </source>
</evidence>
<keyword evidence="2" id="KW-1185">Reference proteome</keyword>
<name>A0A8R7UBH2_TRIUA</name>
<dbReference type="Proteomes" id="UP000015106">
    <property type="component" value="Chromosome 4"/>
</dbReference>
<evidence type="ECO:0000313" key="2">
    <source>
        <dbReference type="Proteomes" id="UP000015106"/>
    </source>
</evidence>